<dbReference type="PANTHER" id="PTHR42951:SF22">
    <property type="entry name" value="METALLO BETA-LACTAMASE SUPERFAMILY LIPOPROTEIN"/>
    <property type="match status" value="1"/>
</dbReference>
<dbReference type="Gene3D" id="3.60.15.10">
    <property type="entry name" value="Ribonuclease Z/Hydroxyacylglutathione hydrolase-like"/>
    <property type="match status" value="1"/>
</dbReference>
<organism evidence="3 4">
    <name type="scientific">Aliikangiella coralliicola</name>
    <dbReference type="NCBI Taxonomy" id="2592383"/>
    <lineage>
        <taxon>Bacteria</taxon>
        <taxon>Pseudomonadati</taxon>
        <taxon>Pseudomonadota</taxon>
        <taxon>Gammaproteobacteria</taxon>
        <taxon>Oceanospirillales</taxon>
        <taxon>Pleioneaceae</taxon>
        <taxon>Aliikangiella</taxon>
    </lineage>
</organism>
<dbReference type="Pfam" id="PF00753">
    <property type="entry name" value="Lactamase_B"/>
    <property type="match status" value="1"/>
</dbReference>
<dbReference type="OrthoDB" id="9815874at2"/>
<dbReference type="InterPro" id="IPR001279">
    <property type="entry name" value="Metallo-B-lactamas"/>
</dbReference>
<dbReference type="SUPFAM" id="SSF56281">
    <property type="entry name" value="Metallo-hydrolase/oxidoreductase"/>
    <property type="match status" value="1"/>
</dbReference>
<feature type="domain" description="Metallo-beta-lactamase" evidence="2">
    <location>
        <begin position="41"/>
        <end position="210"/>
    </location>
</feature>
<dbReference type="GO" id="GO:0016787">
    <property type="term" value="F:hydrolase activity"/>
    <property type="evidence" value="ECO:0007669"/>
    <property type="project" value="UniProtKB-KW"/>
</dbReference>
<keyword evidence="4" id="KW-1185">Reference proteome</keyword>
<dbReference type="PANTHER" id="PTHR42951">
    <property type="entry name" value="METALLO-BETA-LACTAMASE DOMAIN-CONTAINING"/>
    <property type="match status" value="1"/>
</dbReference>
<accession>A0A545UKA1</accession>
<name>A0A545UKA1_9GAMM</name>
<sequence length="296" mass="33819">MRSFLFITLLLFSLFSWAKSTEKKAFEIAKDIYSFSIDGEYISMFVVTADGVIVFETMNSVHAKAMVKAIKDITSQPIKYAFQSHNHWDHASGGQVFLNEGAMTIAHAEATAWIVANPYQDMVAPKKSWSGNRKDFELGGVKVELHYLGMNHGLGMTVFVLPQSKIAYIADIVTPNRIIFSVVPDFNLREWERSLKEILNLNFDKAIFSHNENKTPLAAGGKEEVVAQLQYLQDLRAGFYEHLRKGTNPMLIPKTLKLPKYKDWVGYDDWLEMNIWRILVDEFMGPFPWRPDNSGK</sequence>
<keyword evidence="1" id="KW-0732">Signal</keyword>
<dbReference type="EMBL" id="VIKS01000001">
    <property type="protein sequence ID" value="TQV89887.1"/>
    <property type="molecule type" value="Genomic_DNA"/>
</dbReference>
<feature type="chain" id="PRO_5021725328" evidence="1">
    <location>
        <begin position="19"/>
        <end position="296"/>
    </location>
</feature>
<protein>
    <submittedName>
        <fullName evidence="3">MBL fold metallo-hydrolase</fullName>
    </submittedName>
</protein>
<gene>
    <name evidence="3" type="ORF">FLL46_02785</name>
</gene>
<dbReference type="Proteomes" id="UP000315439">
    <property type="component" value="Unassembled WGS sequence"/>
</dbReference>
<proteinExistence type="predicted"/>
<reference evidence="3 4" key="1">
    <citation type="submission" date="2019-07" db="EMBL/GenBank/DDBJ databases">
        <title>Draft genome for Aliikangiella sp. M105.</title>
        <authorList>
            <person name="Wang G."/>
        </authorList>
    </citation>
    <scope>NUCLEOTIDE SEQUENCE [LARGE SCALE GENOMIC DNA]</scope>
    <source>
        <strain evidence="3 4">M105</strain>
    </source>
</reference>
<dbReference type="SMART" id="SM00849">
    <property type="entry name" value="Lactamase_B"/>
    <property type="match status" value="1"/>
</dbReference>
<keyword evidence="3" id="KW-0378">Hydrolase</keyword>
<comment type="caution">
    <text evidence="3">The sequence shown here is derived from an EMBL/GenBank/DDBJ whole genome shotgun (WGS) entry which is preliminary data.</text>
</comment>
<dbReference type="AlphaFoldDB" id="A0A545UKA1"/>
<evidence type="ECO:0000259" key="2">
    <source>
        <dbReference type="SMART" id="SM00849"/>
    </source>
</evidence>
<feature type="signal peptide" evidence="1">
    <location>
        <begin position="1"/>
        <end position="18"/>
    </location>
</feature>
<dbReference type="InterPro" id="IPR050855">
    <property type="entry name" value="NDM-1-like"/>
</dbReference>
<evidence type="ECO:0000313" key="4">
    <source>
        <dbReference type="Proteomes" id="UP000315439"/>
    </source>
</evidence>
<dbReference type="InterPro" id="IPR036866">
    <property type="entry name" value="RibonucZ/Hydroxyglut_hydro"/>
</dbReference>
<evidence type="ECO:0000313" key="3">
    <source>
        <dbReference type="EMBL" id="TQV89887.1"/>
    </source>
</evidence>
<evidence type="ECO:0000256" key="1">
    <source>
        <dbReference type="SAM" id="SignalP"/>
    </source>
</evidence>